<dbReference type="InterPro" id="IPR013535">
    <property type="entry name" value="PUL_dom"/>
</dbReference>
<dbReference type="Gene3D" id="1.25.10.10">
    <property type="entry name" value="Leucine-rich Repeat Variant"/>
    <property type="match status" value="1"/>
</dbReference>
<accession>U5EYL3</accession>
<comment type="similarity">
    <text evidence="2">Belongs to the WD repeat PLAP family.</text>
</comment>
<feature type="repeat" description="WD" evidence="6">
    <location>
        <begin position="185"/>
        <end position="216"/>
    </location>
</feature>
<dbReference type="SMART" id="SM00320">
    <property type="entry name" value="WD40"/>
    <property type="match status" value="7"/>
</dbReference>
<reference evidence="10" key="1">
    <citation type="journal article" date="2014" name="Insect Biochem. Mol. Biol.">
        <title>An insight into the sialome of the frog biting fly, Corethrella appendiculata.</title>
        <authorList>
            <person name="Ribeiro J.M.C."/>
            <person name="Chagas A.C."/>
            <person name="Pham V.M."/>
            <person name="Lounibos L.P."/>
            <person name="Calvo E."/>
        </authorList>
    </citation>
    <scope>NUCLEOTIDE SEQUENCE</scope>
    <source>
        <tissue evidence="10">Salivary glands</tissue>
    </source>
</reference>
<dbReference type="PANTHER" id="PTHR19849">
    <property type="entry name" value="PHOSPHOLIPASE A-2-ACTIVATING PROTEIN"/>
    <property type="match status" value="1"/>
</dbReference>
<keyword evidence="4 6" id="KW-0853">WD repeat</keyword>
<feature type="repeat" description="WD" evidence="6">
    <location>
        <begin position="12"/>
        <end position="53"/>
    </location>
</feature>
<dbReference type="GO" id="GO:0043130">
    <property type="term" value="F:ubiquitin binding"/>
    <property type="evidence" value="ECO:0007669"/>
    <property type="project" value="TreeGrafter"/>
</dbReference>
<dbReference type="Gene3D" id="2.130.10.10">
    <property type="entry name" value="YVTN repeat-like/Quinoprotein amine dehydrogenase"/>
    <property type="match status" value="1"/>
</dbReference>
<organism evidence="10">
    <name type="scientific">Corethrella appendiculata</name>
    <dbReference type="NCBI Taxonomy" id="1370023"/>
    <lineage>
        <taxon>Eukaryota</taxon>
        <taxon>Metazoa</taxon>
        <taxon>Ecdysozoa</taxon>
        <taxon>Arthropoda</taxon>
        <taxon>Hexapoda</taxon>
        <taxon>Insecta</taxon>
        <taxon>Pterygota</taxon>
        <taxon>Neoptera</taxon>
        <taxon>Endopterygota</taxon>
        <taxon>Diptera</taxon>
        <taxon>Nematocera</taxon>
        <taxon>Culicoidea</taxon>
        <taxon>Chaoboridae</taxon>
        <taxon>Corethrella</taxon>
    </lineage>
</organism>
<dbReference type="GO" id="GO:0010992">
    <property type="term" value="P:ubiquitin recycling"/>
    <property type="evidence" value="ECO:0007669"/>
    <property type="project" value="TreeGrafter"/>
</dbReference>
<evidence type="ECO:0000256" key="6">
    <source>
        <dbReference type="PROSITE-ProRule" id="PRU00221"/>
    </source>
</evidence>
<dbReference type="GO" id="GO:0005634">
    <property type="term" value="C:nucleus"/>
    <property type="evidence" value="ECO:0007669"/>
    <property type="project" value="TreeGrafter"/>
</dbReference>
<name>U5EYL3_9DIPT</name>
<dbReference type="Gene3D" id="3.10.20.870">
    <property type="entry name" value="PFU (PLAA family ubiquitin binding), C-terminal domain"/>
    <property type="match status" value="1"/>
</dbReference>
<dbReference type="InterPro" id="IPR015943">
    <property type="entry name" value="WD40/YVTN_repeat-like_dom_sf"/>
</dbReference>
<dbReference type="Pfam" id="PF09070">
    <property type="entry name" value="PFU"/>
    <property type="match status" value="1"/>
</dbReference>
<dbReference type="AlphaFoldDB" id="U5EYL3"/>
<dbReference type="PROSITE" id="PS51394">
    <property type="entry name" value="PFU"/>
    <property type="match status" value="1"/>
</dbReference>
<sequence length="801" mass="88882">MKIEDFKLSCELVGHKLDVRTLSYNQNNNYIVSGSRDKTAKIWKSTTSGSEFSEYATLQHHTNFVAATLVIEELNWICTASNDSTICVYKYSEPQAPFIVLKDHTATVCCLAQGTNSTCIISGSWDKTARIWTDINEKKSIVLQGHEAAVWAVAKLCTTSVKYATGSADKNIFIWNGKGEKVVVLKGHKDCVRGLLSLPNGVLLSCSNDATIRHWNEDYECVREFHGHSNYIYSIAANPALGNDVFVSCGEDSTIRMWSLKDGALGNSLELPAQSVWTIMCLSNGDIVAGSSDAIVRIFSRDQDRLASQDIIEAYENAVQIRKAESTKTLGDVNVNDLPGPESLLVEGKEGQTRLVRHPDGKIICYQWTNNKWDCVGDVMGASSGDKGKQLFEGREYDYVFSVNLTDDAPNIKLPYNRGEDPWFVAQKFIHKHNLPQIYLDQVANFIVKNSDSTPLASTAGSYFDPFTGGSRYIPGSGNRFQSHSGNTDPFTGDSSYTTQTPNVGVHFRERSKLAGNADPLTGGSSYTTNGGGSGGKKDNQHFPFHHYSTLEKCDLAKVLDKLKELNGQIPDPSLQLSVETIEDIKRFVGEIISGKTVTISCVSAIKYLFTWPAEKLFPILDMTRLIVKDPTVCEELLENNFIDTIIDSINSLPPNQLMSIRCLVNILASKSDESRSIIVNNLRKIFDKLQNISSGTANLQIAIGTFFLNLTIVETLAAFDLFIENWIIFFLWATDNEAIYRSFQALGNVLTKSKDSKFIVAKLKARSEVVDKILYYISNEMPGGFAKLNECANYLYEILI</sequence>
<evidence type="ECO:0000256" key="3">
    <source>
        <dbReference type="ARBA" id="ARBA00022490"/>
    </source>
</evidence>
<dbReference type="GO" id="GO:0043161">
    <property type="term" value="P:proteasome-mediated ubiquitin-dependent protein catabolic process"/>
    <property type="evidence" value="ECO:0007669"/>
    <property type="project" value="TreeGrafter"/>
</dbReference>
<evidence type="ECO:0000313" key="10">
    <source>
        <dbReference type="EMBL" id="JAB59589.1"/>
    </source>
</evidence>
<feature type="repeat" description="WD" evidence="6">
    <location>
        <begin position="225"/>
        <end position="268"/>
    </location>
</feature>
<dbReference type="CDD" id="cd00200">
    <property type="entry name" value="WD40"/>
    <property type="match status" value="1"/>
</dbReference>
<dbReference type="Pfam" id="PF08324">
    <property type="entry name" value="PUL"/>
    <property type="match status" value="1"/>
</dbReference>
<evidence type="ECO:0000259" key="9">
    <source>
        <dbReference type="PROSITE" id="PS51396"/>
    </source>
</evidence>
<dbReference type="PANTHER" id="PTHR19849:SF0">
    <property type="entry name" value="PHOSPHOLIPASE A-2-ACTIVATING PROTEIN"/>
    <property type="match status" value="1"/>
</dbReference>
<dbReference type="PROSITE" id="PS51396">
    <property type="entry name" value="PUL"/>
    <property type="match status" value="1"/>
</dbReference>
<keyword evidence="3" id="KW-0963">Cytoplasm</keyword>
<proteinExistence type="evidence at transcript level"/>
<feature type="domain" description="PFU" evidence="8">
    <location>
        <begin position="365"/>
        <end position="461"/>
    </location>
</feature>
<feature type="repeat" description="WD" evidence="6">
    <location>
        <begin position="101"/>
        <end position="132"/>
    </location>
</feature>
<dbReference type="InterPro" id="IPR038122">
    <property type="entry name" value="PFU_sf"/>
</dbReference>
<dbReference type="PROSITE" id="PS50082">
    <property type="entry name" value="WD_REPEATS_2"/>
    <property type="match status" value="4"/>
</dbReference>
<protein>
    <submittedName>
        <fullName evidence="10">Putative phospholipase a2-activating protein</fullName>
    </submittedName>
</protein>
<evidence type="ECO:0000256" key="4">
    <source>
        <dbReference type="ARBA" id="ARBA00022574"/>
    </source>
</evidence>
<dbReference type="SUPFAM" id="SSF50978">
    <property type="entry name" value="WD40 repeat-like"/>
    <property type="match status" value="1"/>
</dbReference>
<evidence type="ECO:0000256" key="5">
    <source>
        <dbReference type="ARBA" id="ARBA00022737"/>
    </source>
</evidence>
<comment type="subcellular location">
    <subcellularLocation>
        <location evidence="1">Cytoplasm</location>
    </subcellularLocation>
</comment>
<dbReference type="InterPro" id="IPR001680">
    <property type="entry name" value="WD40_rpt"/>
</dbReference>
<dbReference type="PRINTS" id="PR00320">
    <property type="entry name" value="GPROTEINBRPT"/>
</dbReference>
<dbReference type="PROSITE" id="PS50294">
    <property type="entry name" value="WD_REPEATS_REGION"/>
    <property type="match status" value="3"/>
</dbReference>
<evidence type="ECO:0000256" key="1">
    <source>
        <dbReference type="ARBA" id="ARBA00004496"/>
    </source>
</evidence>
<feature type="domain" description="PUL" evidence="9">
    <location>
        <begin position="541"/>
        <end position="799"/>
    </location>
</feature>
<evidence type="ECO:0000256" key="2">
    <source>
        <dbReference type="ARBA" id="ARBA00008495"/>
    </source>
</evidence>
<keyword evidence="5" id="KW-0677">Repeat</keyword>
<dbReference type="InterPro" id="IPR011989">
    <property type="entry name" value="ARM-like"/>
</dbReference>
<dbReference type="InterPro" id="IPR020472">
    <property type="entry name" value="WD40_PAC1"/>
</dbReference>
<feature type="region of interest" description="Disordered" evidence="7">
    <location>
        <begin position="482"/>
        <end position="502"/>
    </location>
</feature>
<dbReference type="InterPro" id="IPR015155">
    <property type="entry name" value="PFU"/>
</dbReference>
<dbReference type="Pfam" id="PF00400">
    <property type="entry name" value="WD40"/>
    <property type="match status" value="5"/>
</dbReference>
<dbReference type="InterPro" id="IPR036322">
    <property type="entry name" value="WD40_repeat_dom_sf"/>
</dbReference>
<evidence type="ECO:0000259" key="8">
    <source>
        <dbReference type="PROSITE" id="PS51394"/>
    </source>
</evidence>
<evidence type="ECO:0000256" key="7">
    <source>
        <dbReference type="SAM" id="MobiDB-lite"/>
    </source>
</evidence>
<dbReference type="GO" id="GO:0005737">
    <property type="term" value="C:cytoplasm"/>
    <property type="evidence" value="ECO:0007669"/>
    <property type="project" value="UniProtKB-SubCell"/>
</dbReference>
<dbReference type="EMBL" id="GANO01000282">
    <property type="protein sequence ID" value="JAB59589.1"/>
    <property type="molecule type" value="mRNA"/>
</dbReference>
<feature type="region of interest" description="Disordered" evidence="7">
    <location>
        <begin position="515"/>
        <end position="539"/>
    </location>
</feature>